<name>A0A5K7Z379_9BACT</name>
<feature type="signal peptide" evidence="1">
    <location>
        <begin position="1"/>
        <end position="23"/>
    </location>
</feature>
<dbReference type="RefSeq" id="WP_170302255.1">
    <property type="nucleotide sequence ID" value="NZ_AP021875.1"/>
</dbReference>
<proteinExistence type="predicted"/>
<evidence type="ECO:0000313" key="3">
    <source>
        <dbReference type="EMBL" id="BBO75165.1"/>
    </source>
</evidence>
<protein>
    <recommendedName>
        <fullName evidence="2">DUF11 domain-containing protein</fullName>
    </recommendedName>
</protein>
<dbReference type="PIRSF" id="PIRSF014979">
    <property type="entry name" value="UCP014979"/>
    <property type="match status" value="1"/>
</dbReference>
<dbReference type="InterPro" id="IPR001434">
    <property type="entry name" value="OmcB-like_DUF11"/>
</dbReference>
<keyword evidence="1" id="KW-0732">Signal</keyword>
<keyword evidence="4" id="KW-1185">Reference proteome</keyword>
<feature type="chain" id="PRO_5024460821" description="DUF11 domain-containing protein" evidence="1">
    <location>
        <begin position="24"/>
        <end position="164"/>
    </location>
</feature>
<dbReference type="Gene3D" id="2.60.40.3080">
    <property type="match status" value="1"/>
</dbReference>
<accession>A0A5K7Z379</accession>
<feature type="domain" description="DUF11" evidence="2">
    <location>
        <begin position="46"/>
        <end position="101"/>
    </location>
</feature>
<dbReference type="InterPro" id="IPR047589">
    <property type="entry name" value="DUF11_rpt"/>
</dbReference>
<evidence type="ECO:0000259" key="2">
    <source>
        <dbReference type="Pfam" id="PF01345"/>
    </source>
</evidence>
<gene>
    <name evidence="3" type="ORF">DSCW_25820</name>
</gene>
<evidence type="ECO:0000313" key="4">
    <source>
        <dbReference type="Proteomes" id="UP000427769"/>
    </source>
</evidence>
<reference evidence="3 4" key="1">
    <citation type="submission" date="2019-11" db="EMBL/GenBank/DDBJ databases">
        <title>Comparative genomics of hydrocarbon-degrading Desulfosarcina strains.</title>
        <authorList>
            <person name="Watanabe M."/>
            <person name="Kojima H."/>
            <person name="Fukui M."/>
        </authorList>
    </citation>
    <scope>NUCLEOTIDE SEQUENCE [LARGE SCALE GENOMIC DNA]</scope>
    <source>
        <strain evidence="3 4">PP31</strain>
    </source>
</reference>
<dbReference type="AlphaFoldDB" id="A0A5K7Z379"/>
<dbReference type="Pfam" id="PF01345">
    <property type="entry name" value="DUF11"/>
    <property type="match status" value="1"/>
</dbReference>
<dbReference type="Proteomes" id="UP000427769">
    <property type="component" value="Chromosome"/>
</dbReference>
<dbReference type="EMBL" id="AP021875">
    <property type="protein sequence ID" value="BBO75165.1"/>
    <property type="molecule type" value="Genomic_DNA"/>
</dbReference>
<dbReference type="NCBIfam" id="TIGR01451">
    <property type="entry name" value="B_ant_repeat"/>
    <property type="match status" value="1"/>
</dbReference>
<sequence length="164" mass="17901">MRTRTFLILAALVLMLLPFDAWAKPEVKVNMTVEKEISVVENGKTVVKRVAADTVESGQTLFYTLTVTNRGDEKAANVVLNNPVPEGTAYVADSAYDEGAKIVFSADGGQSYDVPPRLTVKVKKDDGSVGKRIASPEEYTHIRWTVAEVLPGKSLKLGYRATVK</sequence>
<dbReference type="InterPro" id="IPR014468">
    <property type="entry name" value="UCP014979"/>
</dbReference>
<organism evidence="3 4">
    <name type="scientific">Desulfosarcina widdelii</name>
    <dbReference type="NCBI Taxonomy" id="947919"/>
    <lineage>
        <taxon>Bacteria</taxon>
        <taxon>Pseudomonadati</taxon>
        <taxon>Thermodesulfobacteriota</taxon>
        <taxon>Desulfobacteria</taxon>
        <taxon>Desulfobacterales</taxon>
        <taxon>Desulfosarcinaceae</taxon>
        <taxon>Desulfosarcina</taxon>
    </lineage>
</organism>
<evidence type="ECO:0000256" key="1">
    <source>
        <dbReference type="SAM" id="SignalP"/>
    </source>
</evidence>
<dbReference type="KEGG" id="dwd:DSCW_25820"/>